<proteinExistence type="predicted"/>
<dbReference type="STRING" id="3469.A0A4Y7J0D5"/>
<dbReference type="EMBL" id="CM010717">
    <property type="protein sequence ID" value="RZC53218.1"/>
    <property type="molecule type" value="Genomic_DNA"/>
</dbReference>
<name>A0A4Y7J0D5_PAPSO</name>
<accession>A0A4Y7J0D5</accession>
<keyword evidence="2" id="KW-1185">Reference proteome</keyword>
<protein>
    <submittedName>
        <fullName evidence="1">Uncharacterized protein</fullName>
    </submittedName>
</protein>
<evidence type="ECO:0000313" key="1">
    <source>
        <dbReference type="EMBL" id="RZC53218.1"/>
    </source>
</evidence>
<reference evidence="1 2" key="1">
    <citation type="journal article" date="2018" name="Science">
        <title>The opium poppy genome and morphinan production.</title>
        <authorList>
            <person name="Guo L."/>
            <person name="Winzer T."/>
            <person name="Yang X."/>
            <person name="Li Y."/>
            <person name="Ning Z."/>
            <person name="He Z."/>
            <person name="Teodor R."/>
            <person name="Lu Y."/>
            <person name="Bowser T.A."/>
            <person name="Graham I.A."/>
            <person name="Ye K."/>
        </authorList>
    </citation>
    <scope>NUCLEOTIDE SEQUENCE [LARGE SCALE GENOMIC DNA]</scope>
    <source>
        <strain evidence="2">cv. HN1</strain>
        <tissue evidence="1">Leaves</tissue>
    </source>
</reference>
<gene>
    <name evidence="1" type="ORF">C5167_012074</name>
</gene>
<sequence length="73" mass="8037">MLLSCINSRRIADDVGCAPPVSAHPSRPPRRTAFDYCVDTLGSAEARLAHLHHELLSACMWLFAAVWCCEAIL</sequence>
<dbReference type="Proteomes" id="UP000316621">
    <property type="component" value="Chromosome 3"/>
</dbReference>
<feature type="non-terminal residue" evidence="1">
    <location>
        <position position="73"/>
    </location>
</feature>
<dbReference type="Gramene" id="RZC53218">
    <property type="protein sequence ID" value="RZC53218"/>
    <property type="gene ID" value="C5167_012074"/>
</dbReference>
<organism evidence="1 2">
    <name type="scientific">Papaver somniferum</name>
    <name type="common">Opium poppy</name>
    <dbReference type="NCBI Taxonomy" id="3469"/>
    <lineage>
        <taxon>Eukaryota</taxon>
        <taxon>Viridiplantae</taxon>
        <taxon>Streptophyta</taxon>
        <taxon>Embryophyta</taxon>
        <taxon>Tracheophyta</taxon>
        <taxon>Spermatophyta</taxon>
        <taxon>Magnoliopsida</taxon>
        <taxon>Ranunculales</taxon>
        <taxon>Papaveraceae</taxon>
        <taxon>Papaveroideae</taxon>
        <taxon>Papaver</taxon>
    </lineage>
</organism>
<dbReference type="AlphaFoldDB" id="A0A4Y7J0D5"/>
<evidence type="ECO:0000313" key="2">
    <source>
        <dbReference type="Proteomes" id="UP000316621"/>
    </source>
</evidence>